<evidence type="ECO:0000313" key="2">
    <source>
        <dbReference type="Proteomes" id="UP001290455"/>
    </source>
</evidence>
<dbReference type="InterPro" id="IPR011009">
    <property type="entry name" value="Kinase-like_dom_sf"/>
</dbReference>
<keyword evidence="2" id="KW-1185">Reference proteome</keyword>
<comment type="caution">
    <text evidence="1">The sequence shown here is derived from an EMBL/GenBank/DDBJ whole genome shotgun (WGS) entry which is preliminary data.</text>
</comment>
<dbReference type="Gene3D" id="1.10.510.10">
    <property type="entry name" value="Transferase(Phosphotransferase) domain 1"/>
    <property type="match status" value="1"/>
</dbReference>
<sequence length="211" mass="24328">MKTFSELAQSVSYAEKGTQILLNKKDPELSLMGKGRSAFAFRIGATNKVLKVFFPAFTHLAEKEASIYQQLIGIPYFPILYEWGANYIVIDYIEGNTLFQCLQKGIPISSDHIKEIDQALAFAREVGLNPSDIHLRNIFITRVGTVKIIDVVRYRQNKWCSQWDDLKTGYNKYYVQRWFPKKIPEFILNLVASLYKSESFSKNLLKKLLSN</sequence>
<gene>
    <name evidence="1" type="ORF">SM124_13855</name>
</gene>
<keyword evidence="1" id="KW-0418">Kinase</keyword>
<keyword evidence="1" id="KW-0808">Transferase</keyword>
<organism evidence="1 2">
    <name type="scientific">Robertmurraya mangrovi</name>
    <dbReference type="NCBI Taxonomy" id="3098077"/>
    <lineage>
        <taxon>Bacteria</taxon>
        <taxon>Bacillati</taxon>
        <taxon>Bacillota</taxon>
        <taxon>Bacilli</taxon>
        <taxon>Bacillales</taxon>
        <taxon>Bacillaceae</taxon>
        <taxon>Robertmurraya</taxon>
    </lineage>
</organism>
<dbReference type="Proteomes" id="UP001290455">
    <property type="component" value="Unassembled WGS sequence"/>
</dbReference>
<dbReference type="SUPFAM" id="SSF56112">
    <property type="entry name" value="Protein kinase-like (PK-like)"/>
    <property type="match status" value="1"/>
</dbReference>
<dbReference type="Gene3D" id="3.30.200.20">
    <property type="entry name" value="Phosphorylase Kinase, domain 1"/>
    <property type="match status" value="1"/>
</dbReference>
<dbReference type="PANTHER" id="PTHR37171:SF1">
    <property type="entry name" value="SERINE_THREONINE-PROTEIN KINASE YRZF-RELATED"/>
    <property type="match status" value="1"/>
</dbReference>
<dbReference type="RefSeq" id="WP_322447116.1">
    <property type="nucleotide sequence ID" value="NZ_JAXOFX010000009.1"/>
</dbReference>
<proteinExistence type="predicted"/>
<dbReference type="EMBL" id="JAXOFX010000009">
    <property type="protein sequence ID" value="MDZ5472813.1"/>
    <property type="molecule type" value="Genomic_DNA"/>
</dbReference>
<reference evidence="1 2" key="1">
    <citation type="submission" date="2023-11" db="EMBL/GenBank/DDBJ databases">
        <title>Bacillus jintuensis, isolated from a mudflat on the Beibu Gulf coast.</title>
        <authorList>
            <person name="Li M."/>
        </authorList>
    </citation>
    <scope>NUCLEOTIDE SEQUENCE [LARGE SCALE GENOMIC DNA]</scope>
    <source>
        <strain evidence="1 2">31A1R</strain>
    </source>
</reference>
<dbReference type="GO" id="GO:0016301">
    <property type="term" value="F:kinase activity"/>
    <property type="evidence" value="ECO:0007669"/>
    <property type="project" value="UniProtKB-KW"/>
</dbReference>
<name>A0ABU5J071_9BACI</name>
<accession>A0ABU5J071</accession>
<evidence type="ECO:0000313" key="1">
    <source>
        <dbReference type="EMBL" id="MDZ5472813.1"/>
    </source>
</evidence>
<protein>
    <submittedName>
        <fullName evidence="1">Protein kinase family protein</fullName>
    </submittedName>
</protein>
<dbReference type="PANTHER" id="PTHR37171">
    <property type="entry name" value="SERINE/THREONINE-PROTEIN KINASE YRZF-RELATED"/>
    <property type="match status" value="1"/>
</dbReference>
<dbReference type="InterPro" id="IPR052396">
    <property type="entry name" value="Meiotic_Drive_Suppr_Kinase"/>
</dbReference>